<evidence type="ECO:0000256" key="8">
    <source>
        <dbReference type="ARBA" id="ARBA00023053"/>
    </source>
</evidence>
<dbReference type="CDD" id="cd19064">
    <property type="entry name" value="LGIC_TM_nAChR"/>
    <property type="match status" value="1"/>
</dbReference>
<dbReference type="Pfam" id="PF02932">
    <property type="entry name" value="Neur_chan_memb"/>
    <property type="match status" value="1"/>
</dbReference>
<dbReference type="GO" id="GO:0004888">
    <property type="term" value="F:transmembrane signaling receptor activity"/>
    <property type="evidence" value="ECO:0007669"/>
    <property type="project" value="InterPro"/>
</dbReference>
<dbReference type="InterPro" id="IPR006202">
    <property type="entry name" value="Neur_chan_lig-bd"/>
</dbReference>
<dbReference type="Pfam" id="PF00858">
    <property type="entry name" value="ASC"/>
    <property type="match status" value="1"/>
</dbReference>
<evidence type="ECO:0000256" key="20">
    <source>
        <dbReference type="RuleBase" id="RU000687"/>
    </source>
</evidence>
<keyword evidence="10 20" id="KW-0472">Membrane</keyword>
<feature type="transmembrane region" description="Helical" evidence="20">
    <location>
        <begin position="204"/>
        <end position="227"/>
    </location>
</feature>
<dbReference type="PROSITE" id="PS00236">
    <property type="entry name" value="NEUROTR_ION_CHANNEL"/>
    <property type="match status" value="1"/>
</dbReference>
<accession>A0A915M6T5</accession>
<keyword evidence="8" id="KW-0915">Sodium</keyword>
<evidence type="ECO:0000256" key="9">
    <source>
        <dbReference type="ARBA" id="ARBA00023065"/>
    </source>
</evidence>
<evidence type="ECO:0000256" key="14">
    <source>
        <dbReference type="ARBA" id="ARBA00023201"/>
    </source>
</evidence>
<dbReference type="Gene3D" id="2.70.170.10">
    <property type="entry name" value="Neurotransmitter-gated ion-channel ligand-binding domain"/>
    <property type="match status" value="1"/>
</dbReference>
<feature type="compositionally biased region" description="Basic and acidic residues" evidence="21">
    <location>
        <begin position="449"/>
        <end position="468"/>
    </location>
</feature>
<dbReference type="InterPro" id="IPR036734">
    <property type="entry name" value="Neur_chan_lig-bd_sf"/>
</dbReference>
<keyword evidence="24" id="KW-1185">Reference proteome</keyword>
<evidence type="ECO:0000256" key="16">
    <source>
        <dbReference type="ARBA" id="ARBA00023286"/>
    </source>
</evidence>
<dbReference type="PANTHER" id="PTHR11690">
    <property type="entry name" value="AMILORIDE-SENSITIVE SODIUM CHANNEL-RELATED"/>
    <property type="match status" value="1"/>
</dbReference>
<feature type="transmembrane region" description="Helical" evidence="20">
    <location>
        <begin position="239"/>
        <end position="262"/>
    </location>
</feature>
<keyword evidence="16" id="KW-1071">Ligand-gated ion channel</keyword>
<dbReference type="Pfam" id="PF02931">
    <property type="entry name" value="Neur_chan_LBD"/>
    <property type="match status" value="1"/>
</dbReference>
<dbReference type="InterPro" id="IPR038050">
    <property type="entry name" value="Neuro_actylchol_rec"/>
</dbReference>
<feature type="compositionally biased region" description="Low complexity" evidence="21">
    <location>
        <begin position="832"/>
        <end position="841"/>
    </location>
</feature>
<evidence type="ECO:0000256" key="21">
    <source>
        <dbReference type="SAM" id="MobiDB-lite"/>
    </source>
</evidence>
<dbReference type="FunFam" id="2.70.170.10:FF:000013">
    <property type="entry name" value="Acetylcholine receptor subunit alpha"/>
    <property type="match status" value="1"/>
</dbReference>
<comment type="similarity">
    <text evidence="1 19">Belongs to the amiloride-sensitive sodium channel (TC 1.A.6) family.</text>
</comment>
<evidence type="ECO:0000256" key="15">
    <source>
        <dbReference type="ARBA" id="ARBA00023257"/>
    </source>
</evidence>
<evidence type="ECO:0000313" key="24">
    <source>
        <dbReference type="Proteomes" id="UP000887561"/>
    </source>
</evidence>
<keyword evidence="9 19" id="KW-0406">Ion transport</keyword>
<feature type="region of interest" description="Disordered" evidence="21">
    <location>
        <begin position="426"/>
        <end position="468"/>
    </location>
</feature>
<dbReference type="InterPro" id="IPR006201">
    <property type="entry name" value="Neur_channel"/>
</dbReference>
<dbReference type="PRINTS" id="PR00252">
    <property type="entry name" value="NRIONCHANNEL"/>
</dbReference>
<feature type="region of interest" description="Disordered" evidence="21">
    <location>
        <begin position="804"/>
        <end position="841"/>
    </location>
</feature>
<evidence type="ECO:0000256" key="5">
    <source>
        <dbReference type="ARBA" id="ARBA00022692"/>
    </source>
</evidence>
<feature type="domain" description="Neurotransmitter-gated ion-channel ligand-binding" evidence="22">
    <location>
        <begin position="1"/>
        <end position="188"/>
    </location>
</feature>
<dbReference type="PRINTS" id="PR00254">
    <property type="entry name" value="NICOTINICR"/>
</dbReference>
<evidence type="ECO:0000256" key="18">
    <source>
        <dbReference type="ARBA" id="ARBA00034104"/>
    </source>
</evidence>
<evidence type="ECO:0000313" key="25">
    <source>
        <dbReference type="WBParaSite" id="scaffold2838_cov297.g5510"/>
    </source>
</evidence>
<comment type="caution">
    <text evidence="20">Lacks conserved residue(s) required for the propagation of feature annotation.</text>
</comment>
<evidence type="ECO:0000256" key="7">
    <source>
        <dbReference type="ARBA" id="ARBA00023018"/>
    </source>
</evidence>
<keyword evidence="6 20" id="KW-1133">Transmembrane helix</keyword>
<evidence type="ECO:0000256" key="10">
    <source>
        <dbReference type="ARBA" id="ARBA00023136"/>
    </source>
</evidence>
<dbReference type="InterPro" id="IPR006029">
    <property type="entry name" value="Neurotrans-gated_channel_TM"/>
</dbReference>
<keyword evidence="5 19" id="KW-0812">Transmembrane</keyword>
<feature type="transmembrane region" description="Helical" evidence="20">
    <location>
        <begin position="774"/>
        <end position="797"/>
    </location>
</feature>
<evidence type="ECO:0000259" key="22">
    <source>
        <dbReference type="Pfam" id="PF02931"/>
    </source>
</evidence>
<dbReference type="SUPFAM" id="SSF63712">
    <property type="entry name" value="Nicotinic receptor ligand binding domain-like"/>
    <property type="match status" value="1"/>
</dbReference>
<dbReference type="GO" id="GO:0045211">
    <property type="term" value="C:postsynaptic membrane"/>
    <property type="evidence" value="ECO:0007669"/>
    <property type="project" value="UniProtKB-SubCell"/>
</dbReference>
<proteinExistence type="inferred from homology"/>
<evidence type="ECO:0000256" key="6">
    <source>
        <dbReference type="ARBA" id="ARBA00022989"/>
    </source>
</evidence>
<dbReference type="WBParaSite" id="scaffold2838_cov297.g5510">
    <property type="protein sequence ID" value="scaffold2838_cov297.g5510"/>
    <property type="gene ID" value="scaffold2838_cov297.g5510"/>
</dbReference>
<evidence type="ECO:0000256" key="13">
    <source>
        <dbReference type="ARBA" id="ARBA00023180"/>
    </source>
</evidence>
<keyword evidence="3 19" id="KW-0894">Sodium channel</keyword>
<evidence type="ECO:0000256" key="11">
    <source>
        <dbReference type="ARBA" id="ARBA00023157"/>
    </source>
</evidence>
<evidence type="ECO:0000256" key="4">
    <source>
        <dbReference type="ARBA" id="ARBA00022475"/>
    </source>
</evidence>
<evidence type="ECO:0000256" key="12">
    <source>
        <dbReference type="ARBA" id="ARBA00023170"/>
    </source>
</evidence>
<dbReference type="InterPro" id="IPR018000">
    <property type="entry name" value="Neurotransmitter_ion_chnl_CS"/>
</dbReference>
<keyword evidence="14 19" id="KW-0739">Sodium transport</keyword>
<keyword evidence="15" id="KW-0628">Postsynaptic cell membrane</keyword>
<keyword evidence="11" id="KW-1015">Disulfide bond</keyword>
<dbReference type="GO" id="GO:0022848">
    <property type="term" value="F:acetylcholine-gated monoatomic cation-selective channel activity"/>
    <property type="evidence" value="ECO:0007669"/>
    <property type="project" value="InterPro"/>
</dbReference>
<keyword evidence="17 19" id="KW-0407">Ion channel</keyword>
<dbReference type="Gene3D" id="1.20.58.390">
    <property type="entry name" value="Neurotransmitter-gated ion-channel transmembrane domain"/>
    <property type="match status" value="1"/>
</dbReference>
<evidence type="ECO:0000256" key="17">
    <source>
        <dbReference type="ARBA" id="ARBA00023303"/>
    </source>
</evidence>
<keyword evidence="12" id="KW-0675">Receptor</keyword>
<name>A0A915M6T5_MELJA</name>
<keyword evidence="2 19" id="KW-0813">Transport</keyword>
<feature type="domain" description="Neurotransmitter-gated ion-channel transmembrane" evidence="23">
    <location>
        <begin position="216"/>
        <end position="418"/>
    </location>
</feature>
<dbReference type="GO" id="GO:0015280">
    <property type="term" value="F:ligand-gated sodium channel activity"/>
    <property type="evidence" value="ECO:0007669"/>
    <property type="project" value="TreeGrafter"/>
</dbReference>
<dbReference type="SUPFAM" id="SSF90112">
    <property type="entry name" value="Neurotransmitter-gated ion-channel transmembrane pore"/>
    <property type="match status" value="1"/>
</dbReference>
<evidence type="ECO:0000256" key="3">
    <source>
        <dbReference type="ARBA" id="ARBA00022461"/>
    </source>
</evidence>
<comment type="similarity">
    <text evidence="20">Belongs to the ligand-gated ion channel (TC 1.A.9) family.</text>
</comment>
<dbReference type="Proteomes" id="UP000887561">
    <property type="component" value="Unplaced"/>
</dbReference>
<feature type="compositionally biased region" description="Basic and acidic residues" evidence="21">
    <location>
        <begin position="805"/>
        <end position="817"/>
    </location>
</feature>
<reference evidence="25" key="1">
    <citation type="submission" date="2022-11" db="UniProtKB">
        <authorList>
            <consortium name="WormBaseParasite"/>
        </authorList>
    </citation>
    <scope>IDENTIFICATION</scope>
</reference>
<sequence>MTTNVWLQHIWTDSKLCWNPKDYGGVEVLYVPSELIWLPDIVLYNNADGNYQVTIMNKAKLSYNGTVEWTPPAIYKSMCQIDVEWFPFDAQTCEMKFGSWTYGGLEVDLKHKNEQMQHEEQELTVGPDGENQWETVWVVDDGIDLNDYYPSVEWDILRVPGKRHQKKYPCCISPFIDLTYEIHLRRKTLFYTVNLMVSFENKAIYFYEMLFKIPCVVFFLLLVEIIPSTSLVIPLIGKYLLFTMVLVTLSVITTCLTLNVHYRNPSTHKMSPWIRKLFIEILPYYLLMRRPIQKSKKSRKTKEDLGTSIMLHLLPNAVLRKQKEREALSQRRLTLQRQSILEQMEIHTAPSSAEAIKRIAGHGRESSGLIAHFASTSRERDQNGSLYREQSPLKSAVDSVAFIAEHFQREEDDQRMSEINAKIRSRTNSNASDNKKKLISSRPNIPFNEPRKSMETEFRPRKKPMPDKRKTVKLEMGSVRDDNRYDTFRRNPRAMIRRLSRAASFKNAYNTWKEHICSDCVDQAGHCPMRFLNNSGNGYSNNFQNRGIQQYDKDNGVDGEKSEKERIQLSYRMDELILKCSFNQHDCDITSDFKLHNTAQYGNCYTFNWNRDSQITAHRAGANFGLRVLVYANVSEYLPTTEAIGFRICGCADPTLPIPSGSRQCGMEEQKARECIRTIQDQKVVVEERLDKCKCPLPCHEIGYELTYSAARWPSGTARIMECASSDELCLEQYRINAALIQVFYEEFNYQTLTESAAYSMTSLIADLGGLSGLWIGISIVSILEVVQLIWFCMEYIHKKKVARDRREHSSDDHSEPSGKTGSTPSIGQRTSSGGAKSLKSLKSMRSYVQSATGEIYPPNMRIRGEIVHSQSCSGTSTPYLAPNVELPCTCLFGARGQIVFMKPLCPVHG</sequence>
<comment type="subcellular location">
    <subcellularLocation>
        <location evidence="18">Postsynaptic cell membrane</location>
        <topology evidence="18">Multi-pass membrane protein</topology>
    </subcellularLocation>
</comment>
<evidence type="ECO:0000256" key="2">
    <source>
        <dbReference type="ARBA" id="ARBA00022448"/>
    </source>
</evidence>
<feature type="compositionally biased region" description="Polar residues" evidence="21">
    <location>
        <begin position="818"/>
        <end position="831"/>
    </location>
</feature>
<evidence type="ECO:0000256" key="19">
    <source>
        <dbReference type="RuleBase" id="RU000679"/>
    </source>
</evidence>
<dbReference type="InterPro" id="IPR002394">
    <property type="entry name" value="Nicotinic_acetylcholine_rcpt"/>
</dbReference>
<keyword evidence="4" id="KW-1003">Cell membrane</keyword>
<evidence type="ECO:0000256" key="1">
    <source>
        <dbReference type="ARBA" id="ARBA00007193"/>
    </source>
</evidence>
<protein>
    <submittedName>
        <fullName evidence="25">Uncharacterized protein</fullName>
    </submittedName>
</protein>
<keyword evidence="7" id="KW-0770">Synapse</keyword>
<dbReference type="Gene3D" id="2.60.470.10">
    <property type="entry name" value="Acid-sensing ion channels like domains"/>
    <property type="match status" value="1"/>
</dbReference>
<keyword evidence="13" id="KW-0325">Glycoprotein</keyword>
<dbReference type="AlphaFoldDB" id="A0A915M6T5"/>
<dbReference type="PANTHER" id="PTHR11690:SF279">
    <property type="entry name" value="DEGENERIN-LIKE PROTEIN UNC-105"/>
    <property type="match status" value="1"/>
</dbReference>
<dbReference type="InterPro" id="IPR001873">
    <property type="entry name" value="ENaC"/>
</dbReference>
<organism evidence="24 25">
    <name type="scientific">Meloidogyne javanica</name>
    <name type="common">Root-knot nematode worm</name>
    <dbReference type="NCBI Taxonomy" id="6303"/>
    <lineage>
        <taxon>Eukaryota</taxon>
        <taxon>Metazoa</taxon>
        <taxon>Ecdysozoa</taxon>
        <taxon>Nematoda</taxon>
        <taxon>Chromadorea</taxon>
        <taxon>Rhabditida</taxon>
        <taxon>Tylenchina</taxon>
        <taxon>Tylenchomorpha</taxon>
        <taxon>Tylenchoidea</taxon>
        <taxon>Meloidogynidae</taxon>
        <taxon>Meloidogyninae</taxon>
        <taxon>Meloidogyne</taxon>
        <taxon>Meloidogyne incognita group</taxon>
    </lineage>
</organism>
<dbReference type="InterPro" id="IPR036719">
    <property type="entry name" value="Neuro-gated_channel_TM_sf"/>
</dbReference>
<evidence type="ECO:0000259" key="23">
    <source>
        <dbReference type="Pfam" id="PF02932"/>
    </source>
</evidence>